<evidence type="ECO:0000313" key="2">
    <source>
        <dbReference type="EMBL" id="GEO42216.1"/>
    </source>
</evidence>
<proteinExistence type="predicted"/>
<protein>
    <submittedName>
        <fullName evidence="2">Uncharacterized protein</fullName>
    </submittedName>
</protein>
<dbReference type="EMBL" id="BJYZ01000037">
    <property type="protein sequence ID" value="GEO42216.1"/>
    <property type="molecule type" value="Genomic_DNA"/>
</dbReference>
<sequence length="301" mass="32367">MLDRNTGRGVPGPDARMVPDPDVTEREILDHLEDICATEDFRRSSRCSGFLRYVVGETLAGRPDRIKAYAIAVSVLGRDETFDPQVDPVVRIEAGQLRRRLEHYYLTGGAGSSIRIDLPKGSYVPSFSRTAQPMSAAANVGSPSVRKGGQVPVSAIRCAAAVVGTGLAVALMFGLARPSSWTVRPVPMVQINAFVPADALSAEMASGLQDELRRALIGHDQLTVVSMEHAAEPAPPDFVMEGSVRCVEGWIRVSARLMEARTRAYVWAHAYDRPLAPEAVLADQASIAAAIARQVAVPANL</sequence>
<comment type="caution">
    <text evidence="2">The sequence shown here is derived from an EMBL/GenBank/DDBJ whole genome shotgun (WGS) entry which is preliminary data.</text>
</comment>
<dbReference type="RefSeq" id="WP_044435042.1">
    <property type="nucleotide sequence ID" value="NZ_BJYZ01000037.1"/>
</dbReference>
<gene>
    <name evidence="2" type="ORF">SAE02_63640</name>
</gene>
<dbReference type="AlphaFoldDB" id="A0A512E0F6"/>
<keyword evidence="3" id="KW-1185">Reference proteome</keyword>
<name>A0A512E0F6_9PROT</name>
<organism evidence="2 3">
    <name type="scientific">Skermanella aerolata</name>
    <dbReference type="NCBI Taxonomy" id="393310"/>
    <lineage>
        <taxon>Bacteria</taxon>
        <taxon>Pseudomonadati</taxon>
        <taxon>Pseudomonadota</taxon>
        <taxon>Alphaproteobacteria</taxon>
        <taxon>Rhodospirillales</taxon>
        <taxon>Azospirillaceae</taxon>
        <taxon>Skermanella</taxon>
    </lineage>
</organism>
<dbReference type="OrthoDB" id="100177at2"/>
<dbReference type="Proteomes" id="UP000321523">
    <property type="component" value="Unassembled WGS sequence"/>
</dbReference>
<reference evidence="2 3" key="1">
    <citation type="submission" date="2019-07" db="EMBL/GenBank/DDBJ databases">
        <title>Whole genome shotgun sequence of Skermanella aerolata NBRC 106429.</title>
        <authorList>
            <person name="Hosoyama A."/>
            <person name="Uohara A."/>
            <person name="Ohji S."/>
            <person name="Ichikawa N."/>
        </authorList>
    </citation>
    <scope>NUCLEOTIDE SEQUENCE [LARGE SCALE GENOMIC DNA]</scope>
    <source>
        <strain evidence="2 3">NBRC 106429</strain>
    </source>
</reference>
<accession>A0A512E0F6</accession>
<evidence type="ECO:0000256" key="1">
    <source>
        <dbReference type="SAM" id="MobiDB-lite"/>
    </source>
</evidence>
<evidence type="ECO:0000313" key="3">
    <source>
        <dbReference type="Proteomes" id="UP000321523"/>
    </source>
</evidence>
<feature type="region of interest" description="Disordered" evidence="1">
    <location>
        <begin position="1"/>
        <end position="20"/>
    </location>
</feature>